<proteinExistence type="predicted"/>
<name>A0A2H0TBQ9_9BACT</name>
<sequence>MIDFSDNAPRINVTSKITDEGGGKDISTDYLLVELAFDRLELCLSLDYQVLQCCDTKIVLADEKFGGNEEEVQTNYEIFEGKKKDMKRLVKIAKEVKEKDVVGV</sequence>
<protein>
    <submittedName>
        <fullName evidence="1">Uncharacterized protein</fullName>
    </submittedName>
</protein>
<comment type="caution">
    <text evidence="1">The sequence shown here is derived from an EMBL/GenBank/DDBJ whole genome shotgun (WGS) entry which is preliminary data.</text>
</comment>
<evidence type="ECO:0000313" key="1">
    <source>
        <dbReference type="EMBL" id="PIR68432.1"/>
    </source>
</evidence>
<accession>A0A2H0TBQ9</accession>
<dbReference type="Proteomes" id="UP000230094">
    <property type="component" value="Unassembled WGS sequence"/>
</dbReference>
<dbReference type="AlphaFoldDB" id="A0A2H0TBQ9"/>
<evidence type="ECO:0000313" key="2">
    <source>
        <dbReference type="Proteomes" id="UP000230094"/>
    </source>
</evidence>
<gene>
    <name evidence="1" type="ORF">COU49_01030</name>
</gene>
<dbReference type="EMBL" id="PFCQ01000005">
    <property type="protein sequence ID" value="PIR68432.1"/>
    <property type="molecule type" value="Genomic_DNA"/>
</dbReference>
<reference evidence="2" key="1">
    <citation type="submission" date="2017-09" db="EMBL/GenBank/DDBJ databases">
        <title>Depth-based differentiation of microbial function through sediment-hosted aquifers and enrichment of novel symbionts in the deep terrestrial subsurface.</title>
        <authorList>
            <person name="Probst A.J."/>
            <person name="Ladd B."/>
            <person name="Jarett J.K."/>
            <person name="Geller-Mcgrath D.E."/>
            <person name="Sieber C.M.K."/>
            <person name="Emerson J.B."/>
            <person name="Anantharaman K."/>
            <person name="Thomas B.C."/>
            <person name="Malmstrom R."/>
            <person name="Stieglmeier M."/>
            <person name="Klingl A."/>
            <person name="Woyke T."/>
            <person name="Ryan C.M."/>
            <person name="Banfield J.F."/>
        </authorList>
    </citation>
    <scope>NUCLEOTIDE SEQUENCE [LARGE SCALE GENOMIC DNA]</scope>
</reference>
<organism evidence="1 2">
    <name type="scientific">Candidatus Nomurabacteria bacterium CG10_big_fil_rev_8_21_14_0_10_35_16</name>
    <dbReference type="NCBI Taxonomy" id="1974731"/>
    <lineage>
        <taxon>Bacteria</taxon>
        <taxon>Candidatus Nomuraibacteriota</taxon>
    </lineage>
</organism>